<evidence type="ECO:0000313" key="7">
    <source>
        <dbReference type="EMBL" id="GAA4648993.1"/>
    </source>
</evidence>
<proteinExistence type="inferred from homology"/>
<keyword evidence="5 6" id="KW-0472">Membrane</keyword>
<evidence type="ECO:0000256" key="6">
    <source>
        <dbReference type="SAM" id="Phobius"/>
    </source>
</evidence>
<dbReference type="Pfam" id="PF01679">
    <property type="entry name" value="Pmp3"/>
    <property type="match status" value="1"/>
</dbReference>
<keyword evidence="8" id="KW-1185">Reference proteome</keyword>
<comment type="similarity">
    <text evidence="2">Belongs to the UPF0057 (PMP3) family.</text>
</comment>
<keyword evidence="3 6" id="KW-0812">Transmembrane</keyword>
<feature type="transmembrane region" description="Helical" evidence="6">
    <location>
        <begin position="28"/>
        <end position="46"/>
    </location>
</feature>
<comment type="subcellular location">
    <subcellularLocation>
        <location evidence="1">Membrane</location>
    </subcellularLocation>
</comment>
<name>A0ABP8UYI8_9GAMM</name>
<reference evidence="8" key="1">
    <citation type="journal article" date="2019" name="Int. J. Syst. Evol. Microbiol.">
        <title>The Global Catalogue of Microorganisms (GCM) 10K type strain sequencing project: providing services to taxonomists for standard genome sequencing and annotation.</title>
        <authorList>
            <consortium name="The Broad Institute Genomics Platform"/>
            <consortium name="The Broad Institute Genome Sequencing Center for Infectious Disease"/>
            <person name="Wu L."/>
            <person name="Ma J."/>
        </authorList>
    </citation>
    <scope>NUCLEOTIDE SEQUENCE [LARGE SCALE GENOMIC DNA]</scope>
    <source>
        <strain evidence="8">JCM 17805</strain>
    </source>
</reference>
<evidence type="ECO:0000256" key="2">
    <source>
        <dbReference type="ARBA" id="ARBA00009530"/>
    </source>
</evidence>
<dbReference type="EMBL" id="BAABFL010000117">
    <property type="protein sequence ID" value="GAA4648993.1"/>
    <property type="molecule type" value="Genomic_DNA"/>
</dbReference>
<protein>
    <submittedName>
        <fullName evidence="7">YqaE/Pmp3 family membrane protein</fullName>
    </submittedName>
</protein>
<evidence type="ECO:0000256" key="5">
    <source>
        <dbReference type="ARBA" id="ARBA00023136"/>
    </source>
</evidence>
<evidence type="ECO:0000256" key="4">
    <source>
        <dbReference type="ARBA" id="ARBA00022989"/>
    </source>
</evidence>
<dbReference type="RefSeq" id="WP_345194740.1">
    <property type="nucleotide sequence ID" value="NZ_BAABFL010000117.1"/>
</dbReference>
<comment type="caution">
    <text evidence="7">The sequence shown here is derived from an EMBL/GenBank/DDBJ whole genome shotgun (WGS) entry which is preliminary data.</text>
</comment>
<evidence type="ECO:0000313" key="8">
    <source>
        <dbReference type="Proteomes" id="UP001500604"/>
    </source>
</evidence>
<dbReference type="Proteomes" id="UP001500604">
    <property type="component" value="Unassembled WGS sequence"/>
</dbReference>
<accession>A0ABP8UYI8</accession>
<keyword evidence="4 6" id="KW-1133">Transmembrane helix</keyword>
<sequence length="68" mass="7563">MRYLLAILLPPIAVLLCGKPFQAILNLILTLCFWIPGAAHALFVVHSHLADKRTEKVIDAIERGNNND</sequence>
<gene>
    <name evidence="7" type="ORF">GCM10023116_12670</name>
</gene>
<organism evidence="7 8">
    <name type="scientific">Kistimonas scapharcae</name>
    <dbReference type="NCBI Taxonomy" id="1036133"/>
    <lineage>
        <taxon>Bacteria</taxon>
        <taxon>Pseudomonadati</taxon>
        <taxon>Pseudomonadota</taxon>
        <taxon>Gammaproteobacteria</taxon>
        <taxon>Oceanospirillales</taxon>
        <taxon>Endozoicomonadaceae</taxon>
        <taxon>Kistimonas</taxon>
    </lineage>
</organism>
<dbReference type="PROSITE" id="PS01309">
    <property type="entry name" value="UPF0057"/>
    <property type="match status" value="1"/>
</dbReference>
<dbReference type="InterPro" id="IPR000612">
    <property type="entry name" value="PMP3"/>
</dbReference>
<evidence type="ECO:0000256" key="1">
    <source>
        <dbReference type="ARBA" id="ARBA00004370"/>
    </source>
</evidence>
<evidence type="ECO:0000256" key="3">
    <source>
        <dbReference type="ARBA" id="ARBA00022692"/>
    </source>
</evidence>